<evidence type="ECO:0000256" key="1">
    <source>
        <dbReference type="ARBA" id="ARBA00004123"/>
    </source>
</evidence>
<feature type="domain" description="C2H2-type" evidence="11">
    <location>
        <begin position="185"/>
        <end position="212"/>
    </location>
</feature>
<keyword evidence="4 10" id="KW-0863">Zinc-finger</keyword>
<keyword evidence="5" id="KW-0862">Zinc</keyword>
<dbReference type="FunFam" id="3.30.160.60:FF:000100">
    <property type="entry name" value="Zinc finger 45-like"/>
    <property type="match status" value="1"/>
</dbReference>
<organism evidence="12 13">
    <name type="scientific">Clunio marinus</name>
    <dbReference type="NCBI Taxonomy" id="568069"/>
    <lineage>
        <taxon>Eukaryota</taxon>
        <taxon>Metazoa</taxon>
        <taxon>Ecdysozoa</taxon>
        <taxon>Arthropoda</taxon>
        <taxon>Hexapoda</taxon>
        <taxon>Insecta</taxon>
        <taxon>Pterygota</taxon>
        <taxon>Neoptera</taxon>
        <taxon>Endopterygota</taxon>
        <taxon>Diptera</taxon>
        <taxon>Nematocera</taxon>
        <taxon>Chironomoidea</taxon>
        <taxon>Chironomidae</taxon>
        <taxon>Clunio</taxon>
    </lineage>
</organism>
<feature type="domain" description="C2H2-type" evidence="11">
    <location>
        <begin position="215"/>
        <end position="245"/>
    </location>
</feature>
<dbReference type="Pfam" id="PF00096">
    <property type="entry name" value="zf-C2H2"/>
    <property type="match status" value="5"/>
</dbReference>
<dbReference type="AlphaFoldDB" id="A0A1J1HEZ3"/>
<dbReference type="PANTHER" id="PTHR24404">
    <property type="entry name" value="ZINC FINGER PROTEIN"/>
    <property type="match status" value="1"/>
</dbReference>
<dbReference type="InterPro" id="IPR050589">
    <property type="entry name" value="Ikaros_C2H2-ZF"/>
</dbReference>
<sequence length="318" mass="38141">MERGREMKSKRKNLEQGFKRKDRLDRHIYTHTGKKQFACDYSGCSKEYTNSFHLRRHIKTSHQKIKLVSCKSSDCNETFTNSSNMNRHFQSHHINLLPYICTQCIEKFRRKQQLRRHEAEKHTGKYPYNCSYCQKGFINTSSLTRHLKTHKQKEKTHSCSECQTIFSKWSQLVLHRRRFHKEKHFVCDLCDKYFSRKPHIKEHMKLHSLTSQDVFQCYYENCPKFYTLKRNLTFHIRSKHEGKRWICDYCLQKLSTKQKLILHLEYKIRTGKCVINKRKLFEKKSIVALLTGLDIPSTIDENPSKENFLKSTYETGGE</sequence>
<evidence type="ECO:0000256" key="10">
    <source>
        <dbReference type="PROSITE-ProRule" id="PRU00042"/>
    </source>
</evidence>
<dbReference type="Proteomes" id="UP000183832">
    <property type="component" value="Unassembled WGS sequence"/>
</dbReference>
<dbReference type="SUPFAM" id="SSF57667">
    <property type="entry name" value="beta-beta-alpha zinc fingers"/>
    <property type="match status" value="4"/>
</dbReference>
<accession>A0A1J1HEZ3</accession>
<dbReference type="Gene3D" id="3.30.160.60">
    <property type="entry name" value="Classic Zinc Finger"/>
    <property type="match status" value="5"/>
</dbReference>
<evidence type="ECO:0000256" key="4">
    <source>
        <dbReference type="ARBA" id="ARBA00022771"/>
    </source>
</evidence>
<dbReference type="GO" id="GO:0008270">
    <property type="term" value="F:zinc ion binding"/>
    <property type="evidence" value="ECO:0007669"/>
    <property type="project" value="UniProtKB-KW"/>
</dbReference>
<feature type="domain" description="C2H2-type" evidence="11">
    <location>
        <begin position="99"/>
        <end position="127"/>
    </location>
</feature>
<evidence type="ECO:0000256" key="5">
    <source>
        <dbReference type="ARBA" id="ARBA00022833"/>
    </source>
</evidence>
<reference evidence="12 13" key="1">
    <citation type="submission" date="2015-04" db="EMBL/GenBank/DDBJ databases">
        <authorList>
            <person name="Syromyatnikov M.Y."/>
            <person name="Popov V.N."/>
        </authorList>
    </citation>
    <scope>NUCLEOTIDE SEQUENCE [LARGE SCALE GENOMIC DNA]</scope>
</reference>
<evidence type="ECO:0000256" key="8">
    <source>
        <dbReference type="ARBA" id="ARBA00023163"/>
    </source>
</evidence>
<dbReference type="PANTHER" id="PTHR24404:SF114">
    <property type="entry name" value="KLUMPFUSS, ISOFORM B-RELATED"/>
    <property type="match status" value="1"/>
</dbReference>
<dbReference type="GO" id="GO:0006357">
    <property type="term" value="P:regulation of transcription by RNA polymerase II"/>
    <property type="evidence" value="ECO:0007669"/>
    <property type="project" value="TreeGrafter"/>
</dbReference>
<feature type="domain" description="C2H2-type" evidence="11">
    <location>
        <begin position="128"/>
        <end position="155"/>
    </location>
</feature>
<keyword evidence="8" id="KW-0804">Transcription</keyword>
<dbReference type="PROSITE" id="PS00028">
    <property type="entry name" value="ZINC_FINGER_C2H2_1"/>
    <property type="match status" value="6"/>
</dbReference>
<protein>
    <submittedName>
        <fullName evidence="12">CLUMA_CG000107, isoform A</fullName>
    </submittedName>
</protein>
<dbReference type="STRING" id="568069.A0A1J1HEZ3"/>
<keyword evidence="6" id="KW-0805">Transcription regulation</keyword>
<keyword evidence="13" id="KW-1185">Reference proteome</keyword>
<evidence type="ECO:0000259" key="11">
    <source>
        <dbReference type="PROSITE" id="PS50157"/>
    </source>
</evidence>
<dbReference type="GO" id="GO:0005634">
    <property type="term" value="C:nucleus"/>
    <property type="evidence" value="ECO:0007669"/>
    <property type="project" value="UniProtKB-SubCell"/>
</dbReference>
<keyword evidence="3" id="KW-0677">Repeat</keyword>
<evidence type="ECO:0000313" key="12">
    <source>
        <dbReference type="EMBL" id="CRK86527.1"/>
    </source>
</evidence>
<dbReference type="OrthoDB" id="2687452at2759"/>
<comment type="subcellular location">
    <subcellularLocation>
        <location evidence="1">Nucleus</location>
    </subcellularLocation>
</comment>
<evidence type="ECO:0000313" key="13">
    <source>
        <dbReference type="Proteomes" id="UP000183832"/>
    </source>
</evidence>
<feature type="domain" description="C2H2-type" evidence="11">
    <location>
        <begin position="37"/>
        <end position="67"/>
    </location>
</feature>
<dbReference type="PROSITE" id="PS50157">
    <property type="entry name" value="ZINC_FINGER_C2H2_2"/>
    <property type="match status" value="7"/>
</dbReference>
<dbReference type="FunFam" id="3.30.160.60:FF:000325">
    <property type="entry name" value="ZFP90 zinc finger protein"/>
    <property type="match status" value="1"/>
</dbReference>
<dbReference type="EMBL" id="CVRI01000001">
    <property type="protein sequence ID" value="CRK86527.1"/>
    <property type="molecule type" value="Genomic_DNA"/>
</dbReference>
<dbReference type="InterPro" id="IPR036236">
    <property type="entry name" value="Znf_C2H2_sf"/>
</dbReference>
<dbReference type="GO" id="GO:0003700">
    <property type="term" value="F:DNA-binding transcription factor activity"/>
    <property type="evidence" value="ECO:0007669"/>
    <property type="project" value="TreeGrafter"/>
</dbReference>
<evidence type="ECO:0000256" key="9">
    <source>
        <dbReference type="ARBA" id="ARBA00023242"/>
    </source>
</evidence>
<keyword evidence="7" id="KW-0238">DNA-binding</keyword>
<evidence type="ECO:0000256" key="7">
    <source>
        <dbReference type="ARBA" id="ARBA00023125"/>
    </source>
</evidence>
<dbReference type="InterPro" id="IPR013087">
    <property type="entry name" value="Znf_C2H2_type"/>
</dbReference>
<proteinExistence type="predicted"/>
<evidence type="ECO:0000256" key="2">
    <source>
        <dbReference type="ARBA" id="ARBA00022723"/>
    </source>
</evidence>
<feature type="domain" description="C2H2-type" evidence="11">
    <location>
        <begin position="68"/>
        <end position="98"/>
    </location>
</feature>
<feature type="domain" description="C2H2-type" evidence="11">
    <location>
        <begin position="157"/>
        <end position="185"/>
    </location>
</feature>
<gene>
    <name evidence="12" type="ORF">CLUMA_CG000107</name>
</gene>
<keyword evidence="9" id="KW-0539">Nucleus</keyword>
<keyword evidence="2" id="KW-0479">Metal-binding</keyword>
<name>A0A1J1HEZ3_9DIPT</name>
<evidence type="ECO:0000256" key="3">
    <source>
        <dbReference type="ARBA" id="ARBA00022737"/>
    </source>
</evidence>
<dbReference type="GO" id="GO:0000978">
    <property type="term" value="F:RNA polymerase II cis-regulatory region sequence-specific DNA binding"/>
    <property type="evidence" value="ECO:0007669"/>
    <property type="project" value="TreeGrafter"/>
</dbReference>
<dbReference type="SMART" id="SM00355">
    <property type="entry name" value="ZnF_C2H2"/>
    <property type="match status" value="8"/>
</dbReference>
<evidence type="ECO:0000256" key="6">
    <source>
        <dbReference type="ARBA" id="ARBA00023015"/>
    </source>
</evidence>